<proteinExistence type="predicted"/>
<dbReference type="EMBL" id="CP126662">
    <property type="protein sequence ID" value="WKA05175.1"/>
    <property type="molecule type" value="Genomic_DNA"/>
</dbReference>
<evidence type="ECO:0000313" key="1">
    <source>
        <dbReference type="EMBL" id="WKA05175.1"/>
    </source>
</evidence>
<name>A0ABY9DEZ9_VITVI</name>
<keyword evidence="2" id="KW-1185">Reference proteome</keyword>
<sequence length="179" mass="19184">MSRLMLSSSSSKKDSSSSSFLDASVPASAFVSAPTLSSSLVLVGSGMISEDSINQMDQFLQEVLQNPRERLSNGSMLWIVIDFETLESKDSISHIPSSCSTLLSSDPSRCRMNTAAKTARASTTETTRRQVTKNPPTGIFNLLHGGGSLAVSPPQGLFPETKLELMAKNALVEDKLPCK</sequence>
<evidence type="ECO:0000313" key="2">
    <source>
        <dbReference type="Proteomes" id="UP001227230"/>
    </source>
</evidence>
<dbReference type="Proteomes" id="UP001227230">
    <property type="component" value="Chromosome 15"/>
</dbReference>
<reference evidence="1 2" key="1">
    <citation type="journal article" date="2023" name="Hortic Res">
        <title>The complete reference genome for grapevine (Vitis vinifera L.) genetics and breeding.</title>
        <authorList>
            <person name="Shi X."/>
            <person name="Cao S."/>
            <person name="Wang X."/>
            <person name="Huang S."/>
            <person name="Wang Y."/>
            <person name="Liu Z."/>
            <person name="Liu W."/>
            <person name="Leng X."/>
            <person name="Peng Y."/>
            <person name="Wang N."/>
            <person name="Wang Y."/>
            <person name="Ma Z."/>
            <person name="Xu X."/>
            <person name="Zhang F."/>
            <person name="Xue H."/>
            <person name="Zhong H."/>
            <person name="Wang Y."/>
            <person name="Zhang K."/>
            <person name="Velt A."/>
            <person name="Avia K."/>
            <person name="Holtgrawe D."/>
            <person name="Grimplet J."/>
            <person name="Matus J.T."/>
            <person name="Ware D."/>
            <person name="Wu X."/>
            <person name="Wang H."/>
            <person name="Liu C."/>
            <person name="Fang Y."/>
            <person name="Rustenholz C."/>
            <person name="Cheng Z."/>
            <person name="Xiao H."/>
            <person name="Zhou Y."/>
        </authorList>
    </citation>
    <scope>NUCLEOTIDE SEQUENCE [LARGE SCALE GENOMIC DNA]</scope>
    <source>
        <strain evidence="2">cv. Pinot noir / PN40024</strain>
        <tissue evidence="1">Leaf</tissue>
    </source>
</reference>
<protein>
    <submittedName>
        <fullName evidence="1">Uncharacterized protein</fullName>
    </submittedName>
</protein>
<organism evidence="1 2">
    <name type="scientific">Vitis vinifera</name>
    <name type="common">Grape</name>
    <dbReference type="NCBI Taxonomy" id="29760"/>
    <lineage>
        <taxon>Eukaryota</taxon>
        <taxon>Viridiplantae</taxon>
        <taxon>Streptophyta</taxon>
        <taxon>Embryophyta</taxon>
        <taxon>Tracheophyta</taxon>
        <taxon>Spermatophyta</taxon>
        <taxon>Magnoliopsida</taxon>
        <taxon>eudicotyledons</taxon>
        <taxon>Gunneridae</taxon>
        <taxon>Pentapetalae</taxon>
        <taxon>rosids</taxon>
        <taxon>Vitales</taxon>
        <taxon>Vitaceae</taxon>
        <taxon>Viteae</taxon>
        <taxon>Vitis</taxon>
    </lineage>
</organism>
<gene>
    <name evidence="1" type="ORF">VitviT2T_023156</name>
</gene>
<accession>A0ABY9DEZ9</accession>